<gene>
    <name evidence="10" type="ORF">WMY93_004965</name>
</gene>
<dbReference type="PANTHER" id="PTHR13924">
    <property type="entry name" value="TRANSFORMING ACIDIC COILED-COIL CONTAINING PROTEIN 1/2"/>
    <property type="match status" value="1"/>
</dbReference>
<dbReference type="AlphaFoldDB" id="A0AAW0PYI9"/>
<dbReference type="CDD" id="cd23553">
    <property type="entry name" value="TFP_LU_ECD_Ly6PGE"/>
    <property type="match status" value="1"/>
</dbReference>
<evidence type="ECO:0000313" key="10">
    <source>
        <dbReference type="EMBL" id="KAK7934069.1"/>
    </source>
</evidence>
<evidence type="ECO:0000256" key="4">
    <source>
        <dbReference type="ARBA" id="ARBA00022553"/>
    </source>
</evidence>
<keyword evidence="3" id="KW-0963">Cytoplasm</keyword>
<keyword evidence="6" id="KW-0206">Cytoskeleton</keyword>
<dbReference type="InterPro" id="IPR039915">
    <property type="entry name" value="TACC"/>
</dbReference>
<name>A0AAW0PYI9_9GOBI</name>
<evidence type="ECO:0000259" key="9">
    <source>
        <dbReference type="Pfam" id="PF05010"/>
    </source>
</evidence>
<dbReference type="Pfam" id="PF05010">
    <property type="entry name" value="TACC_C"/>
    <property type="match status" value="1"/>
</dbReference>
<dbReference type="EMBL" id="JBBPFD010000003">
    <property type="protein sequence ID" value="KAK7934069.1"/>
    <property type="molecule type" value="Genomic_DNA"/>
</dbReference>
<evidence type="ECO:0000256" key="2">
    <source>
        <dbReference type="ARBA" id="ARBA00009423"/>
    </source>
</evidence>
<dbReference type="InterPro" id="IPR045860">
    <property type="entry name" value="Snake_toxin-like_sf"/>
</dbReference>
<feature type="compositionally biased region" description="Polar residues" evidence="8">
    <location>
        <begin position="147"/>
        <end position="159"/>
    </location>
</feature>
<proteinExistence type="inferred from homology"/>
<reference evidence="11" key="1">
    <citation type="submission" date="2024-04" db="EMBL/GenBank/DDBJ databases">
        <title>Salinicola lusitanus LLJ914,a marine bacterium isolated from the Okinawa Trough.</title>
        <authorList>
            <person name="Li J."/>
        </authorList>
    </citation>
    <scope>NUCLEOTIDE SEQUENCE [LARGE SCALE GENOMIC DNA]</scope>
</reference>
<evidence type="ECO:0000256" key="1">
    <source>
        <dbReference type="ARBA" id="ARBA00004245"/>
    </source>
</evidence>
<dbReference type="Gene3D" id="1.20.5.1700">
    <property type="match status" value="1"/>
</dbReference>
<dbReference type="SUPFAM" id="SSF57302">
    <property type="entry name" value="Snake toxin-like"/>
    <property type="match status" value="1"/>
</dbReference>
<dbReference type="GO" id="GO:0021987">
    <property type="term" value="P:cerebral cortex development"/>
    <property type="evidence" value="ECO:0007669"/>
    <property type="project" value="TreeGrafter"/>
</dbReference>
<evidence type="ECO:0000256" key="8">
    <source>
        <dbReference type="SAM" id="MobiDB-lite"/>
    </source>
</evidence>
<feature type="compositionally biased region" description="Polar residues" evidence="8">
    <location>
        <begin position="105"/>
        <end position="125"/>
    </location>
</feature>
<accession>A0AAW0PYI9</accession>
<dbReference type="GO" id="GO:0007097">
    <property type="term" value="P:nuclear migration"/>
    <property type="evidence" value="ECO:0007669"/>
    <property type="project" value="TreeGrafter"/>
</dbReference>
<comment type="subcellular location">
    <subcellularLocation>
        <location evidence="1">Cytoplasm</location>
        <location evidence="1">Cytoskeleton</location>
    </subcellularLocation>
</comment>
<dbReference type="PANTHER" id="PTHR13924:SF12">
    <property type="entry name" value="TRANSFORMING ACIDIC COILED-COIL-CONTAINING PROTEIN 1"/>
    <property type="match status" value="1"/>
</dbReference>
<keyword evidence="4" id="KW-0597">Phosphoprotein</keyword>
<protein>
    <recommendedName>
        <fullName evidence="9">Transforming acidic coiled-coil-containing protein C-terminal domain-containing protein</fullName>
    </recommendedName>
</protein>
<keyword evidence="11" id="KW-1185">Reference proteome</keyword>
<evidence type="ECO:0000313" key="11">
    <source>
        <dbReference type="Proteomes" id="UP001460270"/>
    </source>
</evidence>
<comment type="caution">
    <text evidence="10">The sequence shown here is derived from an EMBL/GenBank/DDBJ whole genome shotgun (WGS) entry which is preliminary data.</text>
</comment>
<dbReference type="GO" id="GO:0007052">
    <property type="term" value="P:mitotic spindle organization"/>
    <property type="evidence" value="ECO:0007669"/>
    <property type="project" value="InterPro"/>
</dbReference>
<evidence type="ECO:0000256" key="6">
    <source>
        <dbReference type="ARBA" id="ARBA00023212"/>
    </source>
</evidence>
<dbReference type="GO" id="GO:0005856">
    <property type="term" value="C:cytoskeleton"/>
    <property type="evidence" value="ECO:0007669"/>
    <property type="project" value="UniProtKB-SubCell"/>
</dbReference>
<evidence type="ECO:0000256" key="5">
    <source>
        <dbReference type="ARBA" id="ARBA00023054"/>
    </source>
</evidence>
<feature type="region of interest" description="Disordered" evidence="8">
    <location>
        <begin position="74"/>
        <end position="159"/>
    </location>
</feature>
<comment type="similarity">
    <text evidence="2">Belongs to the TACC family.</text>
</comment>
<dbReference type="Gene3D" id="2.10.60.10">
    <property type="entry name" value="CD59"/>
    <property type="match status" value="1"/>
</dbReference>
<dbReference type="InterPro" id="IPR007707">
    <property type="entry name" value="TACC_C"/>
</dbReference>
<feature type="coiled-coil region" evidence="7">
    <location>
        <begin position="403"/>
        <end position="473"/>
    </location>
</feature>
<sequence length="622" mass="68806">MSQRVSMMDGRSFTLVDLLLFSQAIKSKKRRKRGQFRFRGAYDTPEAESPGVAKLLGQLDNSDHAQSDVSNHFLDQNSNQDAEDDSTANLASPSPNAVLGHSFGLDQNLNLTPGSKPSVSPFSPTTRPPSLPVHCKPDPAEVDDEAPTTSESSPDSNLISTHDSCVDSDLLNGNMNSDKLSCSLEGPKATMITTAEQVHFLCLLLNSCKMKPNIKVQEENHRKHATDEEKLAVTVVKSDQDQIIEDGCVKSVESECCSVRDEPDNMKNRVTGSNVQKTGSQVLDSICINEEEKQAVLTLIREEIITKEVEVSNWKHKFENSRQEVTEMRKIVAEYEKTIAQMIAAVKMTSQKALHTMTMERDTALADLNSVERSLSDVFRRYETMKSTLEGFKKNEEVLKKCAQEYLARVKQEEQRYQTLKLHAEEKLDKANEEIAQVRTKLSSENVALTASLRKEQMRVESLEQALQQKSHSHLSGTTVIWFVSNITLISCHELHHEDCTFFLVVVSLACHSYALKCHTCVASNEDECNKQGAAACPQYADACSTISGPNTVMKSCTYKAFCDKAHGSSSGAKMECCFGDNCNGPHKGHSYGSHRNSVGATVFSPVLLITTALLHTAFGQL</sequence>
<organism evidence="10 11">
    <name type="scientific">Mugilogobius chulae</name>
    <name type="common">yellowstripe goby</name>
    <dbReference type="NCBI Taxonomy" id="88201"/>
    <lineage>
        <taxon>Eukaryota</taxon>
        <taxon>Metazoa</taxon>
        <taxon>Chordata</taxon>
        <taxon>Craniata</taxon>
        <taxon>Vertebrata</taxon>
        <taxon>Euteleostomi</taxon>
        <taxon>Actinopterygii</taxon>
        <taxon>Neopterygii</taxon>
        <taxon>Teleostei</taxon>
        <taxon>Neoteleostei</taxon>
        <taxon>Acanthomorphata</taxon>
        <taxon>Gobiaria</taxon>
        <taxon>Gobiiformes</taxon>
        <taxon>Gobioidei</taxon>
        <taxon>Gobiidae</taxon>
        <taxon>Gobionellinae</taxon>
        <taxon>Mugilogobius</taxon>
    </lineage>
</organism>
<feature type="domain" description="Transforming acidic coiled-coil-containing protein C-terminal" evidence="9">
    <location>
        <begin position="289"/>
        <end position="472"/>
    </location>
</feature>
<evidence type="ECO:0000256" key="3">
    <source>
        <dbReference type="ARBA" id="ARBA00022490"/>
    </source>
</evidence>
<dbReference type="GO" id="GO:0005737">
    <property type="term" value="C:cytoplasm"/>
    <property type="evidence" value="ECO:0007669"/>
    <property type="project" value="TreeGrafter"/>
</dbReference>
<dbReference type="Proteomes" id="UP001460270">
    <property type="component" value="Unassembled WGS sequence"/>
</dbReference>
<keyword evidence="5 7" id="KW-0175">Coiled coil</keyword>
<evidence type="ECO:0000256" key="7">
    <source>
        <dbReference type="SAM" id="Coils"/>
    </source>
</evidence>